<accession>A0ABQ9G8X7</accession>
<dbReference type="Proteomes" id="UP001159363">
    <property type="component" value="Chromosome 14"/>
</dbReference>
<dbReference type="EMBL" id="JARBHB010000015">
    <property type="protein sequence ID" value="KAJ8867986.1"/>
    <property type="molecule type" value="Genomic_DNA"/>
</dbReference>
<protein>
    <submittedName>
        <fullName evidence="1">Uncharacterized protein</fullName>
    </submittedName>
</protein>
<comment type="caution">
    <text evidence="1">The sequence shown here is derived from an EMBL/GenBank/DDBJ whole genome shotgun (WGS) entry which is preliminary data.</text>
</comment>
<evidence type="ECO:0000313" key="1">
    <source>
        <dbReference type="EMBL" id="KAJ8867986.1"/>
    </source>
</evidence>
<keyword evidence="2" id="KW-1185">Reference proteome</keyword>
<organism evidence="1 2">
    <name type="scientific">Dryococelus australis</name>
    <dbReference type="NCBI Taxonomy" id="614101"/>
    <lineage>
        <taxon>Eukaryota</taxon>
        <taxon>Metazoa</taxon>
        <taxon>Ecdysozoa</taxon>
        <taxon>Arthropoda</taxon>
        <taxon>Hexapoda</taxon>
        <taxon>Insecta</taxon>
        <taxon>Pterygota</taxon>
        <taxon>Neoptera</taxon>
        <taxon>Polyneoptera</taxon>
        <taxon>Phasmatodea</taxon>
        <taxon>Verophasmatodea</taxon>
        <taxon>Anareolatae</taxon>
        <taxon>Phasmatidae</taxon>
        <taxon>Eurycanthinae</taxon>
        <taxon>Dryococelus</taxon>
    </lineage>
</organism>
<gene>
    <name evidence="1" type="ORF">PR048_031795</name>
</gene>
<dbReference type="PANTHER" id="PTHR45786">
    <property type="entry name" value="DNA BINDING PROTEIN-LIKE"/>
    <property type="match status" value="1"/>
</dbReference>
<sequence length="147" mass="16750">MCLNTSADMPTFQNLLDSSLSINPRCFPCKIDVAAFYVLLQAFQSSVSIPLLEEPEPLKQLLSYETEESCQFLNRIRKCNSCFHMTSLGADNVVAIPGFSPTFTIQGQVYYKIGSMLPVQNMQQQFLQIYFMGDEEGERGREREIDR</sequence>
<reference evidence="1 2" key="1">
    <citation type="submission" date="2023-02" db="EMBL/GenBank/DDBJ databases">
        <title>LHISI_Scaffold_Assembly.</title>
        <authorList>
            <person name="Stuart O.P."/>
            <person name="Cleave R."/>
            <person name="Magrath M.J.L."/>
            <person name="Mikheyev A.S."/>
        </authorList>
    </citation>
    <scope>NUCLEOTIDE SEQUENCE [LARGE SCALE GENOMIC DNA]</scope>
    <source>
        <strain evidence="1">Daus_M_001</strain>
        <tissue evidence="1">Leg muscle</tissue>
    </source>
</reference>
<proteinExistence type="predicted"/>
<dbReference type="PANTHER" id="PTHR45786:SF74">
    <property type="entry name" value="ATP-DEPENDENT DNA HELICASE"/>
    <property type="match status" value="1"/>
</dbReference>
<name>A0ABQ9G8X7_9NEOP</name>
<evidence type="ECO:0000313" key="2">
    <source>
        <dbReference type="Proteomes" id="UP001159363"/>
    </source>
</evidence>